<dbReference type="ESTHER" id="stach-a0a084b2x6">
    <property type="family name" value="Fungal_carboxylesterase_lipase"/>
</dbReference>
<feature type="domain" description="Carboxylesterase type B" evidence="4">
    <location>
        <begin position="41"/>
        <end position="446"/>
    </location>
</feature>
<dbReference type="GO" id="GO:0052689">
    <property type="term" value="F:carboxylic ester hydrolase activity"/>
    <property type="evidence" value="ECO:0007669"/>
    <property type="project" value="TreeGrafter"/>
</dbReference>
<feature type="signal peptide" evidence="3">
    <location>
        <begin position="1"/>
        <end position="19"/>
    </location>
</feature>
<reference evidence="5 6" key="1">
    <citation type="journal article" date="2014" name="BMC Genomics">
        <title>Comparative genome sequencing reveals chemotype-specific gene clusters in the toxigenic black mold Stachybotrys.</title>
        <authorList>
            <person name="Semeiks J."/>
            <person name="Borek D."/>
            <person name="Otwinowski Z."/>
            <person name="Grishin N.V."/>
        </authorList>
    </citation>
    <scope>NUCLEOTIDE SEQUENCE [LARGE SCALE GENOMIC DNA]</scope>
    <source>
        <strain evidence="6">CBS 109288 / IBT 7711</strain>
    </source>
</reference>
<dbReference type="AlphaFoldDB" id="A0A084B2X6"/>
<feature type="chain" id="PRO_5001771461" description="Carboxylesterase type B domain-containing protein" evidence="3">
    <location>
        <begin position="20"/>
        <end position="493"/>
    </location>
</feature>
<keyword evidence="3" id="KW-0732">Signal</keyword>
<dbReference type="InterPro" id="IPR029058">
    <property type="entry name" value="AB_hydrolase_fold"/>
</dbReference>
<dbReference type="PANTHER" id="PTHR43918:SF4">
    <property type="entry name" value="CARBOXYLIC ESTER HYDROLASE"/>
    <property type="match status" value="1"/>
</dbReference>
<organism evidence="5 6">
    <name type="scientific">Stachybotrys chartarum (strain CBS 109288 / IBT 7711)</name>
    <name type="common">Toxic black mold</name>
    <name type="synonym">Stilbospora chartarum</name>
    <dbReference type="NCBI Taxonomy" id="1280523"/>
    <lineage>
        <taxon>Eukaryota</taxon>
        <taxon>Fungi</taxon>
        <taxon>Dikarya</taxon>
        <taxon>Ascomycota</taxon>
        <taxon>Pezizomycotina</taxon>
        <taxon>Sordariomycetes</taxon>
        <taxon>Hypocreomycetidae</taxon>
        <taxon>Hypocreales</taxon>
        <taxon>Stachybotryaceae</taxon>
        <taxon>Stachybotrys</taxon>
    </lineage>
</organism>
<dbReference type="SUPFAM" id="SSF53474">
    <property type="entry name" value="alpha/beta-Hydrolases"/>
    <property type="match status" value="1"/>
</dbReference>
<dbReference type="InterPro" id="IPR050654">
    <property type="entry name" value="AChE-related_enzymes"/>
</dbReference>
<dbReference type="Pfam" id="PF00135">
    <property type="entry name" value="COesterase"/>
    <property type="match status" value="1"/>
</dbReference>
<dbReference type="PANTHER" id="PTHR43918">
    <property type="entry name" value="ACETYLCHOLINESTERASE"/>
    <property type="match status" value="1"/>
</dbReference>
<dbReference type="HOGENOM" id="CLU_006586_10_3_1"/>
<protein>
    <recommendedName>
        <fullName evidence="4">Carboxylesterase type B domain-containing protein</fullName>
    </recommendedName>
</protein>
<dbReference type="EMBL" id="KL648118">
    <property type="protein sequence ID" value="KEY71905.1"/>
    <property type="molecule type" value="Genomic_DNA"/>
</dbReference>
<dbReference type="Gene3D" id="3.40.50.1820">
    <property type="entry name" value="alpha/beta hydrolase"/>
    <property type="match status" value="1"/>
</dbReference>
<accession>A0A084B2X6</accession>
<keyword evidence="6" id="KW-1185">Reference proteome</keyword>
<dbReference type="OrthoDB" id="6846267at2759"/>
<keyword evidence="2" id="KW-0378">Hydrolase</keyword>
<gene>
    <name evidence="5" type="ORF">S7711_09803</name>
</gene>
<evidence type="ECO:0000256" key="2">
    <source>
        <dbReference type="ARBA" id="ARBA00022801"/>
    </source>
</evidence>
<evidence type="ECO:0000313" key="5">
    <source>
        <dbReference type="EMBL" id="KEY71905.1"/>
    </source>
</evidence>
<evidence type="ECO:0000313" key="6">
    <source>
        <dbReference type="Proteomes" id="UP000028045"/>
    </source>
</evidence>
<sequence>MKEGSFLFTLVTALGLVTAQLVHNLVALKDYGVFSGTILDQTSESCLQFEVFRTPGVPLGKKLPILVWIHGGSFNVGHQQNFDGAAFVANSQQPLVVMTFNYRLGPLGSLPSPLFEEESLLNLGLLDQNLFLQFVQKHASSFGADPGMVTLGGLSAGGHAVGIHHFGDYDDMNESSLFARVIYQSGSVTARTFPNATCPLYQTQYEEFTQLVGCPSQGNNEEILACLRSTELAKIRDAGAAIFDRYNPIINWPWQPVKNAPLFENPGSQSGYERTFFQIPTLTTTVTDEAKTFVPGTLETGEEFLDFLRTSTPGLNDDDLRNLEELYPDPVTDPESPYIDSFNSTQYNRLAAAWGDFAYRCPIQETSYRVATAGQPIYKLRWNTGNRSPTWQGIPHGIDSSYVWNEPDTEYPEMRRAYHAYISNFVLTGNPNTYRLEGMPKWPLYKPLGYGLEFSAPKQLVVGSDGASIQQDEIRRGQCLFWRDPERALRLNK</sequence>
<dbReference type="InterPro" id="IPR002018">
    <property type="entry name" value="CarbesteraseB"/>
</dbReference>
<evidence type="ECO:0000256" key="1">
    <source>
        <dbReference type="ARBA" id="ARBA00005964"/>
    </source>
</evidence>
<dbReference type="Proteomes" id="UP000028045">
    <property type="component" value="Unassembled WGS sequence"/>
</dbReference>
<comment type="similarity">
    <text evidence="1">Belongs to the type-B carboxylesterase/lipase family.</text>
</comment>
<name>A0A084B2X6_STACB</name>
<proteinExistence type="inferred from homology"/>
<evidence type="ECO:0000256" key="3">
    <source>
        <dbReference type="SAM" id="SignalP"/>
    </source>
</evidence>
<evidence type="ECO:0000259" key="4">
    <source>
        <dbReference type="Pfam" id="PF00135"/>
    </source>
</evidence>